<dbReference type="AlphaFoldDB" id="A0AAE3RE90"/>
<gene>
    <name evidence="1" type="ORF">QNI22_38840</name>
</gene>
<keyword evidence="2" id="KW-1185">Reference proteome</keyword>
<protein>
    <submittedName>
        <fullName evidence="1">Uncharacterized protein</fullName>
    </submittedName>
</protein>
<sequence length="214" mass="25690">MHITEIYHRQVVVCILYLAKCYYMPNLDIITDSKESIQHSFDRIATDLIHNWHLKVNDTLYSFTEIEFYFFMTDIHQDTASREHNYDKGFWRFHQKGLDITFQSQDNSDGGILIRGLKTRTEYINGPVLVLEHIFRKMDSIIMLNKEFGLVLKPEPSNEPIYKTQRHELPDNPENEFKKELYRYFINLEHWNKRHINPLERARIRKSSVLVKSL</sequence>
<name>A0AAE3RE90_9BACT</name>
<organism evidence="1 2">
    <name type="scientific">Xanthocytophaga agilis</name>
    <dbReference type="NCBI Taxonomy" id="3048010"/>
    <lineage>
        <taxon>Bacteria</taxon>
        <taxon>Pseudomonadati</taxon>
        <taxon>Bacteroidota</taxon>
        <taxon>Cytophagia</taxon>
        <taxon>Cytophagales</taxon>
        <taxon>Rhodocytophagaceae</taxon>
        <taxon>Xanthocytophaga</taxon>
    </lineage>
</organism>
<comment type="caution">
    <text evidence="1">The sequence shown here is derived from an EMBL/GenBank/DDBJ whole genome shotgun (WGS) entry which is preliminary data.</text>
</comment>
<evidence type="ECO:0000313" key="1">
    <source>
        <dbReference type="EMBL" id="MDJ1506662.1"/>
    </source>
</evidence>
<accession>A0AAE3RE90</accession>
<dbReference type="RefSeq" id="WP_314519764.1">
    <property type="nucleotide sequence ID" value="NZ_JASJOU010000026.1"/>
</dbReference>
<dbReference type="EMBL" id="JASJOU010000026">
    <property type="protein sequence ID" value="MDJ1506662.1"/>
    <property type="molecule type" value="Genomic_DNA"/>
</dbReference>
<proteinExistence type="predicted"/>
<evidence type="ECO:0000313" key="2">
    <source>
        <dbReference type="Proteomes" id="UP001232063"/>
    </source>
</evidence>
<reference evidence="1" key="1">
    <citation type="submission" date="2023-05" db="EMBL/GenBank/DDBJ databases">
        <authorList>
            <person name="Zhang X."/>
        </authorList>
    </citation>
    <scope>NUCLEOTIDE SEQUENCE</scope>
    <source>
        <strain evidence="1">BD1B2-1</strain>
    </source>
</reference>
<dbReference type="Proteomes" id="UP001232063">
    <property type="component" value="Unassembled WGS sequence"/>
</dbReference>